<evidence type="ECO:0000259" key="3">
    <source>
        <dbReference type="Pfam" id="PF13180"/>
    </source>
</evidence>
<dbReference type="InterPro" id="IPR027065">
    <property type="entry name" value="Lon_Prtase"/>
</dbReference>
<dbReference type="Gene3D" id="3.30.230.10">
    <property type="match status" value="1"/>
</dbReference>
<evidence type="ECO:0000256" key="1">
    <source>
        <dbReference type="SAM" id="Phobius"/>
    </source>
</evidence>
<feature type="transmembrane region" description="Helical" evidence="1">
    <location>
        <begin position="20"/>
        <end position="40"/>
    </location>
</feature>
<proteinExistence type="predicted"/>
<sequence length="356" mass="38982">MTGAKIMNKKTEKFSFKSLIPMVLALLLIGLFIVPIPYYIEGPGTTENLKEFVTVDGKKDTQSGAFYLTTVGIRSATIFSAIKANFSDFQEVMSKKELMGDSSNSEYNRIQQYYMDSSKNAAIEQALKLAKVPYEMKFKGVYVLAMEDNSSFKGKIEVGDTVTGVDGKSFKSSEELMNYIKAQKVNQKVTVQFIQDGKAKEATGKLIELPTDKKAGIGIGLTDHTEIDSSIPVSIEAGDIGGPSAGLMFTLQTYEQLSHKDLRKGHEIAGTGTMNSQGIVGRIGGIDKKVVTASENGAEIFFAPDDEITSEMKKVEPKIKSNYQEAQEAAKKIGTKMKIVPVKTVQDALNYLEKLK</sequence>
<evidence type="ECO:0000313" key="5">
    <source>
        <dbReference type="Proteomes" id="UP000004846"/>
    </source>
</evidence>
<dbReference type="RefSeq" id="WP_002382735.1">
    <property type="nucleotide sequence ID" value="NZ_GL454487.1"/>
</dbReference>
<keyword evidence="1" id="KW-1133">Transmembrane helix</keyword>
<dbReference type="InterPro" id="IPR008269">
    <property type="entry name" value="Lon_proteolytic"/>
</dbReference>
<dbReference type="SUPFAM" id="SSF54211">
    <property type="entry name" value="Ribosomal protein S5 domain 2-like"/>
    <property type="match status" value="1"/>
</dbReference>
<dbReference type="EMBL" id="AEBR01000103">
    <property type="protein sequence ID" value="EFM81546.1"/>
    <property type="molecule type" value="Genomic_DNA"/>
</dbReference>
<dbReference type="Pfam" id="PF13180">
    <property type="entry name" value="PDZ_2"/>
    <property type="match status" value="1"/>
</dbReference>
<dbReference type="GO" id="GO:0004252">
    <property type="term" value="F:serine-type endopeptidase activity"/>
    <property type="evidence" value="ECO:0007669"/>
    <property type="project" value="InterPro"/>
</dbReference>
<reference evidence="4 5" key="1">
    <citation type="submission" date="2010-07" db="EMBL/GenBank/DDBJ databases">
        <authorList>
            <person name="Sid Ahmed O."/>
        </authorList>
    </citation>
    <scope>NUCLEOTIDE SEQUENCE [LARGE SCALE GENOMIC DNA]</scope>
    <source>
        <strain evidence="4 5">TX4248</strain>
    </source>
</reference>
<comment type="caution">
    <text evidence="4">The sequence shown here is derived from an EMBL/GenBank/DDBJ whole genome shotgun (WGS) entry which is preliminary data.</text>
</comment>
<keyword evidence="1" id="KW-0812">Transmembrane</keyword>
<dbReference type="GO" id="GO:0030163">
    <property type="term" value="P:protein catabolic process"/>
    <property type="evidence" value="ECO:0007669"/>
    <property type="project" value="InterPro"/>
</dbReference>
<feature type="domain" description="PDZ" evidence="3">
    <location>
        <begin position="136"/>
        <end position="203"/>
    </location>
</feature>
<dbReference type="InterPro" id="IPR020568">
    <property type="entry name" value="Ribosomal_Su5_D2-typ_SF"/>
</dbReference>
<dbReference type="InterPro" id="IPR001478">
    <property type="entry name" value="PDZ"/>
</dbReference>
<dbReference type="InterPro" id="IPR014721">
    <property type="entry name" value="Ribsml_uS5_D2-typ_fold_subgr"/>
</dbReference>
<accession>A0A125W336</accession>
<dbReference type="GO" id="GO:0006508">
    <property type="term" value="P:proteolysis"/>
    <property type="evidence" value="ECO:0007669"/>
    <property type="project" value="InterPro"/>
</dbReference>
<dbReference type="PANTHER" id="PTHR10046">
    <property type="entry name" value="ATP DEPENDENT LON PROTEASE FAMILY MEMBER"/>
    <property type="match status" value="1"/>
</dbReference>
<keyword evidence="1" id="KW-0472">Membrane</keyword>
<dbReference type="GO" id="GO:0004176">
    <property type="term" value="F:ATP-dependent peptidase activity"/>
    <property type="evidence" value="ECO:0007669"/>
    <property type="project" value="InterPro"/>
</dbReference>
<dbReference type="Proteomes" id="UP000004846">
    <property type="component" value="Unassembled WGS sequence"/>
</dbReference>
<dbReference type="NCBIfam" id="NF041438">
    <property type="entry name" value="SepM_fam_S16"/>
    <property type="match status" value="1"/>
</dbReference>
<evidence type="ECO:0000259" key="2">
    <source>
        <dbReference type="Pfam" id="PF05362"/>
    </source>
</evidence>
<name>A0A125W336_ENTFL</name>
<dbReference type="HOGENOM" id="CLU_042037_2_0_9"/>
<dbReference type="Pfam" id="PF05362">
    <property type="entry name" value="Lon_C"/>
    <property type="match status" value="1"/>
</dbReference>
<feature type="domain" description="Lon proteolytic" evidence="2">
    <location>
        <begin position="236"/>
        <end position="323"/>
    </location>
</feature>
<protein>
    <submittedName>
        <fullName evidence="4">PDZ domain protein</fullName>
    </submittedName>
</protein>
<dbReference type="AlphaFoldDB" id="A0A125W336"/>
<gene>
    <name evidence="4" type="ORF">HMPREF9498_02883</name>
</gene>
<evidence type="ECO:0000313" key="4">
    <source>
        <dbReference type="EMBL" id="EFM81546.1"/>
    </source>
</evidence>
<dbReference type="GeneID" id="60894497"/>
<dbReference type="GO" id="GO:0005524">
    <property type="term" value="F:ATP binding"/>
    <property type="evidence" value="ECO:0007669"/>
    <property type="project" value="InterPro"/>
</dbReference>
<organism evidence="4 5">
    <name type="scientific">Enterococcus faecalis TX4248</name>
    <dbReference type="NCBI Taxonomy" id="749495"/>
    <lineage>
        <taxon>Bacteria</taxon>
        <taxon>Bacillati</taxon>
        <taxon>Bacillota</taxon>
        <taxon>Bacilli</taxon>
        <taxon>Lactobacillales</taxon>
        <taxon>Enterococcaceae</taxon>
        <taxon>Enterococcus</taxon>
    </lineage>
</organism>